<dbReference type="InterPro" id="IPR016036">
    <property type="entry name" value="Malonyl_transacylase_ACP-bd"/>
</dbReference>
<keyword evidence="2" id="KW-0597">Phosphoprotein</keyword>
<dbReference type="Proteomes" id="UP000093629">
    <property type="component" value="Unassembled WGS sequence"/>
</dbReference>
<dbReference type="InterPro" id="IPR032821">
    <property type="entry name" value="PKS_assoc"/>
</dbReference>
<proteinExistence type="predicted"/>
<evidence type="ECO:0000256" key="4">
    <source>
        <dbReference type="ARBA" id="ARBA00022857"/>
    </source>
</evidence>
<feature type="domain" description="Ketosynthase family 3 (KS3)" evidence="8">
    <location>
        <begin position="8"/>
        <end position="435"/>
    </location>
</feature>
<dbReference type="SMART" id="SM00822">
    <property type="entry name" value="PKS_KR"/>
    <property type="match status" value="1"/>
</dbReference>
<dbReference type="Pfam" id="PF00109">
    <property type="entry name" value="ketoacyl-synt"/>
    <property type="match status" value="1"/>
</dbReference>
<dbReference type="Gene3D" id="3.40.47.10">
    <property type="match status" value="1"/>
</dbReference>
<dbReference type="InterPro" id="IPR049552">
    <property type="entry name" value="PKS_DH_N"/>
</dbReference>
<keyword evidence="11" id="KW-1185">Reference proteome</keyword>
<evidence type="ECO:0000256" key="6">
    <source>
        <dbReference type="PROSITE-ProRule" id="PRU01363"/>
    </source>
</evidence>
<dbReference type="GO" id="GO:0005737">
    <property type="term" value="C:cytoplasm"/>
    <property type="evidence" value="ECO:0007669"/>
    <property type="project" value="TreeGrafter"/>
</dbReference>
<comment type="caution">
    <text evidence="10">The sequence shown here is derived from an EMBL/GenBank/DDBJ whole genome shotgun (WGS) entry which is preliminary data.</text>
</comment>
<dbReference type="InterPro" id="IPR020841">
    <property type="entry name" value="PKS_Beta-ketoAc_synthase_dom"/>
</dbReference>
<dbReference type="GO" id="GO:0005886">
    <property type="term" value="C:plasma membrane"/>
    <property type="evidence" value="ECO:0007669"/>
    <property type="project" value="TreeGrafter"/>
</dbReference>
<dbReference type="InterPro" id="IPR001227">
    <property type="entry name" value="Ac_transferase_dom_sf"/>
</dbReference>
<dbReference type="Gene3D" id="1.10.1200.10">
    <property type="entry name" value="ACP-like"/>
    <property type="match status" value="1"/>
</dbReference>
<dbReference type="Pfam" id="PF00550">
    <property type="entry name" value="PP-binding"/>
    <property type="match status" value="1"/>
</dbReference>
<dbReference type="PROSITE" id="PS51257">
    <property type="entry name" value="PROKAR_LIPOPROTEIN"/>
    <property type="match status" value="1"/>
</dbReference>
<feature type="region of interest" description="N-terminal hotdog fold" evidence="6">
    <location>
        <begin position="902"/>
        <end position="1022"/>
    </location>
</feature>
<dbReference type="OrthoDB" id="9778690at2"/>
<dbReference type="PROSITE" id="PS00606">
    <property type="entry name" value="KS3_1"/>
    <property type="match status" value="1"/>
</dbReference>
<keyword evidence="1" id="KW-0596">Phosphopantetheine</keyword>
<dbReference type="Pfam" id="PF00698">
    <property type="entry name" value="Acyl_transf_1"/>
    <property type="match status" value="1"/>
</dbReference>
<dbReference type="SMART" id="SM00826">
    <property type="entry name" value="PKS_DH"/>
    <property type="match status" value="1"/>
</dbReference>
<dbReference type="InterPro" id="IPR018201">
    <property type="entry name" value="Ketoacyl_synth_AS"/>
</dbReference>
<dbReference type="Pfam" id="PF16197">
    <property type="entry name" value="KAsynt_C_assoc"/>
    <property type="match status" value="1"/>
</dbReference>
<dbReference type="GO" id="GO:0004315">
    <property type="term" value="F:3-oxoacyl-[acyl-carrier-protein] synthase activity"/>
    <property type="evidence" value="ECO:0007669"/>
    <property type="project" value="InterPro"/>
</dbReference>
<dbReference type="Pfam" id="PF14765">
    <property type="entry name" value="PS-DH"/>
    <property type="match status" value="1"/>
</dbReference>
<dbReference type="InterPro" id="IPR013968">
    <property type="entry name" value="PKS_KR"/>
</dbReference>
<dbReference type="CDD" id="cd08955">
    <property type="entry name" value="KR_2_FAS_SDR_x"/>
    <property type="match status" value="1"/>
</dbReference>
<feature type="region of interest" description="C-terminal hotdog fold" evidence="6">
    <location>
        <begin position="1034"/>
        <end position="1179"/>
    </location>
</feature>
<reference evidence="10 11" key="1">
    <citation type="submission" date="2016-06" db="EMBL/GenBank/DDBJ databases">
        <authorList>
            <person name="Kjaerup R.B."/>
            <person name="Dalgaard T.S."/>
            <person name="Juul-Madsen H.R."/>
        </authorList>
    </citation>
    <scope>NUCLEOTIDE SEQUENCE [LARGE SCALE GENOMIC DNA]</scope>
    <source>
        <strain evidence="10 11">1245139.5</strain>
    </source>
</reference>
<dbReference type="SUPFAM" id="SSF52151">
    <property type="entry name" value="FabD/lysophospholipase-like"/>
    <property type="match status" value="1"/>
</dbReference>
<dbReference type="SUPFAM" id="SSF51735">
    <property type="entry name" value="NAD(P)-binding Rossmann-fold domains"/>
    <property type="match status" value="2"/>
</dbReference>
<dbReference type="InterPro" id="IPR057326">
    <property type="entry name" value="KR_dom"/>
</dbReference>
<dbReference type="PROSITE" id="PS52019">
    <property type="entry name" value="PKS_MFAS_DH"/>
    <property type="match status" value="1"/>
</dbReference>
<dbReference type="InterPro" id="IPR042104">
    <property type="entry name" value="PKS_dehydratase_sf"/>
</dbReference>
<dbReference type="SMART" id="SM00823">
    <property type="entry name" value="PKS_PP"/>
    <property type="match status" value="1"/>
</dbReference>
<dbReference type="PANTHER" id="PTHR43775:SF37">
    <property type="entry name" value="SI:DKEY-61P9.11"/>
    <property type="match status" value="1"/>
</dbReference>
<dbReference type="SMART" id="SM00827">
    <property type="entry name" value="PKS_AT"/>
    <property type="match status" value="1"/>
</dbReference>
<evidence type="ECO:0000256" key="5">
    <source>
        <dbReference type="ARBA" id="ARBA00023268"/>
    </source>
</evidence>
<dbReference type="InterPro" id="IPR036291">
    <property type="entry name" value="NAD(P)-bd_dom_sf"/>
</dbReference>
<dbReference type="GO" id="GO:0006633">
    <property type="term" value="P:fatty acid biosynthetic process"/>
    <property type="evidence" value="ECO:0007669"/>
    <property type="project" value="InterPro"/>
</dbReference>
<dbReference type="Pfam" id="PF21089">
    <property type="entry name" value="PKS_DH_N"/>
    <property type="match status" value="1"/>
</dbReference>
<dbReference type="Gene3D" id="3.10.129.110">
    <property type="entry name" value="Polyketide synthase dehydratase"/>
    <property type="match status" value="1"/>
</dbReference>
<protein>
    <submittedName>
        <fullName evidence="10">Polyketide synthase</fullName>
    </submittedName>
</protein>
<dbReference type="SUPFAM" id="SSF55048">
    <property type="entry name" value="Probable ACP-binding domain of malonyl-CoA ACP transacylase"/>
    <property type="match status" value="1"/>
</dbReference>
<dbReference type="Gene3D" id="3.40.50.720">
    <property type="entry name" value="NAD(P)-binding Rossmann-like Domain"/>
    <property type="match status" value="1"/>
</dbReference>
<dbReference type="SMART" id="SM00825">
    <property type="entry name" value="PKS_KS"/>
    <property type="match status" value="1"/>
</dbReference>
<dbReference type="SUPFAM" id="SSF53901">
    <property type="entry name" value="Thiolase-like"/>
    <property type="match status" value="1"/>
</dbReference>
<dbReference type="InterPro" id="IPR020806">
    <property type="entry name" value="PKS_PP-bd"/>
</dbReference>
<feature type="domain" description="PKS/mFAS DH" evidence="9">
    <location>
        <begin position="902"/>
        <end position="1179"/>
    </location>
</feature>
<keyword evidence="4" id="KW-0521">NADP</keyword>
<dbReference type="SUPFAM" id="SSF47336">
    <property type="entry name" value="ACP-like"/>
    <property type="match status" value="1"/>
</dbReference>
<feature type="domain" description="Carrier" evidence="7">
    <location>
        <begin position="1712"/>
        <end position="1789"/>
    </location>
</feature>
<keyword evidence="3" id="KW-0808">Transferase</keyword>
<dbReference type="Gene3D" id="3.30.70.3290">
    <property type="match status" value="1"/>
</dbReference>
<dbReference type="EMBL" id="LZLQ01000058">
    <property type="protein sequence ID" value="OBK16946.1"/>
    <property type="molecule type" value="Genomic_DNA"/>
</dbReference>
<dbReference type="FunFam" id="3.40.47.10:FF:000019">
    <property type="entry name" value="Polyketide synthase type I"/>
    <property type="match status" value="1"/>
</dbReference>
<dbReference type="InterPro" id="IPR049900">
    <property type="entry name" value="PKS_mFAS_DH"/>
</dbReference>
<evidence type="ECO:0000259" key="7">
    <source>
        <dbReference type="PROSITE" id="PS50075"/>
    </source>
</evidence>
<dbReference type="InterPro" id="IPR050091">
    <property type="entry name" value="PKS_NRPS_Biosynth_Enz"/>
</dbReference>
<dbReference type="Pfam" id="PF02801">
    <property type="entry name" value="Ketoacyl-synt_C"/>
    <property type="match status" value="1"/>
</dbReference>
<dbReference type="InterPro" id="IPR016039">
    <property type="entry name" value="Thiolase-like"/>
</dbReference>
<dbReference type="GO" id="GO:0004312">
    <property type="term" value="F:fatty acid synthase activity"/>
    <property type="evidence" value="ECO:0007669"/>
    <property type="project" value="TreeGrafter"/>
</dbReference>
<dbReference type="InterPro" id="IPR020807">
    <property type="entry name" value="PKS_DH"/>
</dbReference>
<dbReference type="InterPro" id="IPR036736">
    <property type="entry name" value="ACP-like_sf"/>
</dbReference>
<evidence type="ECO:0000313" key="11">
    <source>
        <dbReference type="Proteomes" id="UP000093629"/>
    </source>
</evidence>
<dbReference type="InterPro" id="IPR049551">
    <property type="entry name" value="PKS_DH_C"/>
</dbReference>
<dbReference type="PROSITE" id="PS50075">
    <property type="entry name" value="CARRIER"/>
    <property type="match status" value="1"/>
</dbReference>
<gene>
    <name evidence="10" type="ORF">A5636_24160</name>
</gene>
<evidence type="ECO:0000256" key="1">
    <source>
        <dbReference type="ARBA" id="ARBA00022450"/>
    </source>
</evidence>
<feature type="active site" description="Proton donor; for dehydratase activity" evidence="6">
    <location>
        <position position="1095"/>
    </location>
</feature>
<dbReference type="Pfam" id="PF08659">
    <property type="entry name" value="KR"/>
    <property type="match status" value="1"/>
</dbReference>
<evidence type="ECO:0000259" key="9">
    <source>
        <dbReference type="PROSITE" id="PS52019"/>
    </source>
</evidence>
<dbReference type="GO" id="GO:0071770">
    <property type="term" value="P:DIM/DIP cell wall layer assembly"/>
    <property type="evidence" value="ECO:0007669"/>
    <property type="project" value="TreeGrafter"/>
</dbReference>
<dbReference type="InterPro" id="IPR014031">
    <property type="entry name" value="Ketoacyl_synth_C"/>
</dbReference>
<evidence type="ECO:0000259" key="8">
    <source>
        <dbReference type="PROSITE" id="PS52004"/>
    </source>
</evidence>
<name>A0A1A3N564_MYCAS</name>
<evidence type="ECO:0000313" key="10">
    <source>
        <dbReference type="EMBL" id="OBK16946.1"/>
    </source>
</evidence>
<dbReference type="InterPro" id="IPR014043">
    <property type="entry name" value="Acyl_transferase_dom"/>
</dbReference>
<organism evidence="10 11">
    <name type="scientific">Mycobacterium asiaticum</name>
    <dbReference type="NCBI Taxonomy" id="1790"/>
    <lineage>
        <taxon>Bacteria</taxon>
        <taxon>Bacillati</taxon>
        <taxon>Actinomycetota</taxon>
        <taxon>Actinomycetes</taxon>
        <taxon>Mycobacteriales</taxon>
        <taxon>Mycobacteriaceae</taxon>
        <taxon>Mycobacterium</taxon>
    </lineage>
</organism>
<dbReference type="InterPro" id="IPR014030">
    <property type="entry name" value="Ketoacyl_synth_N"/>
</dbReference>
<feature type="active site" description="Proton acceptor; for dehydratase activity" evidence="6">
    <location>
        <position position="931"/>
    </location>
</feature>
<dbReference type="InterPro" id="IPR009081">
    <property type="entry name" value="PP-bd_ACP"/>
</dbReference>
<dbReference type="InterPro" id="IPR016035">
    <property type="entry name" value="Acyl_Trfase/lysoPLipase"/>
</dbReference>
<evidence type="ECO:0000256" key="2">
    <source>
        <dbReference type="ARBA" id="ARBA00022553"/>
    </source>
</evidence>
<evidence type="ECO:0000256" key="3">
    <source>
        <dbReference type="ARBA" id="ARBA00022679"/>
    </source>
</evidence>
<dbReference type="PANTHER" id="PTHR43775">
    <property type="entry name" value="FATTY ACID SYNTHASE"/>
    <property type="match status" value="1"/>
</dbReference>
<sequence length="1837" mass="198535">MPPGQRSHAPLAIVGVGCRLPGGVDSADAYWSLLGGATDATCEVPETRWNADKFHDPNPAKVGKMVTRRGGFLSEIDQFDPQFFGISPREAHSMDPQQRLLLQVTWEALEDGGIPPDCLAGTDVGVFIGGFTLDYQLLQNQGRTSRYRFKTHSAAGMMMTMLANRISFAFDFRGPSMTIDTACSSSLVAVHLAAQSIWNGESDLALAGGVNIMIGPNTAIAESKSGFLSPDGRCKAFDESADGYARGEGGAVVVIKPLDRALRDGDEIYAQILGTAVSQDGRTDGITVPRAEAQQAAIISALRRAEVHPNEVGYVEAHGTGTPVGDPVELQALAAALTSHRPAANPLLVGSVKTNIGHLEAGAGVAGLIKTAMVLKNGYIPAHLHLQNPSSQVSLADLNIDIPRAGRPFPDTDRRIAGVNSFGFGGTNAHVVLAEPPAPVRDSEPASRLPLAVLPISARSDEALMATVGELAAHLDAHPEVTLPDLGYTLSQRRAHLSHRHTLIAGSIADARDQLRALAQGGQISSARTAVTAPKLAFVCTGMGPQWWKMCRGLLDVLPAFAASMHRSDRALARYTGWSLIEELRRDETRSRMGETDVAQPANFAIQVALAEQLAVFGIKPDAVVGHSAGEVAAHYLAGLLSFEQAIEVIYHRSRLQQRTRGLGRMLAVGLAAESLMQALDEKTRDEFGRRVSIAAINSPSAVTVAGDADVLDDIACRMDEAGIFNRYLTGKVPYHTHYMEVIRDELHTAFQGLSSSPSTLPLYSTVTGDRLDEYAAGAAYWWQNTRATVLFEPAVRRMLEDGYTHFVELGPHPVLASSIFEIAGTEKALVLAAQRRNEDDLRTLLNCVGALHTNGHDLTWEALHPRAGTRLLKLPAYPWQSRRFWNENQEAAESLYYRPVHPLLGQPISAVHPTWEVELSTMLIPFLADHQVQGSVVVPGAVYVEMALAAAKVAYEADLGVNDLVLHRALILDETCDPVLRTTLNQDTGAVEFAAFTAIADGELKWTVTATAELRPRPRTPSRQEVPNGLPPVTSMNGADFYALTRAIGFDYGQSFRSVDAITAGDDWVVAEISVPAVIADELDDYRFHPALVDAAFQTLFGAPLLERGDNQSPYLPTRIRRSAIYGTPKGDMTVRLRVVTATAEEIQSDIAICDHSGEPVAFFEGFTVRSLNASARMSPESIDKGLYELQWEPQPEHPGDRDRGAAANAPLSWLVFVDSGGFGAALAQRLRSQGHRVRTVAHQAVDELTASDEGYVVDARRPEHIGAVLDHHLREEGDLAGVVDCWPLDIVAEGDNADKNLSLGVLAVLRLTKALAKHDTIKPRLYLITANAQPALGTEPLAVDQATIWGLGRVIGHQEFVERWGGLIDIDDADKPDETAARVCEHLLDTESEDQVAIRGPVTLVPRLRPSTSLTRPFPTKLTPDATYVVTGGTGALGRTVASYLAEHGARHIALLSRTALPPRSRWSELTEADPQYSSVETVRAIERLGASVSTPRVDVTDTEQVRTWLAGHRRDGGRPVRGIIHAAGSVHDQLLVNVSEDDFVKVLTPKMIGTRVLHEAFADHDLEFFVMFGSAGSVVVSPGQGNYAAANAFLDAFAHYRQAQGLPGLTVGWGPWSVGMVEELKLENVYAMRGIDLITPAAGSLILDRLINQTTPNVVAINADWARARQLLGGHLPPMFAALDSPDFSPDAESDTSILNVLARTPEPERLDVVKGHVQRLVAGVFDCGVTDFESDAMLEDIGLDSMMAMDFRVRINTTFSIDLPVLDILKGVSVDSLAARVLAELESIHNEVPEVTTAEPDSTENDVDRMIDQLSEADLRELLAELEGGTPAR</sequence>
<dbReference type="PROSITE" id="PS52004">
    <property type="entry name" value="KS3_2"/>
    <property type="match status" value="1"/>
</dbReference>
<keyword evidence="5" id="KW-0511">Multifunctional enzyme</keyword>
<dbReference type="Gene3D" id="3.40.366.10">
    <property type="entry name" value="Malonyl-Coenzyme A Acyl Carrier Protein, domain 2"/>
    <property type="match status" value="1"/>
</dbReference>
<dbReference type="CDD" id="cd00833">
    <property type="entry name" value="PKS"/>
    <property type="match status" value="1"/>
</dbReference>
<accession>A0A1A3N564</accession>
<dbReference type="GO" id="GO:0031177">
    <property type="term" value="F:phosphopantetheine binding"/>
    <property type="evidence" value="ECO:0007669"/>
    <property type="project" value="InterPro"/>
</dbReference>